<feature type="transmembrane region" description="Helical" evidence="5">
    <location>
        <begin position="221"/>
        <end position="238"/>
    </location>
</feature>
<feature type="transmembrane region" description="Helical" evidence="5">
    <location>
        <begin position="334"/>
        <end position="358"/>
    </location>
</feature>
<evidence type="ECO:0000259" key="6">
    <source>
        <dbReference type="Pfam" id="PF04932"/>
    </source>
</evidence>
<evidence type="ECO:0000313" key="8">
    <source>
        <dbReference type="Proteomes" id="UP000320055"/>
    </source>
</evidence>
<dbReference type="InterPro" id="IPR007016">
    <property type="entry name" value="O-antigen_ligase-rel_domated"/>
</dbReference>
<dbReference type="PANTHER" id="PTHR37422">
    <property type="entry name" value="TEICHURONIC ACID BIOSYNTHESIS PROTEIN TUAE"/>
    <property type="match status" value="1"/>
</dbReference>
<keyword evidence="3 5" id="KW-1133">Transmembrane helix</keyword>
<evidence type="ECO:0000256" key="2">
    <source>
        <dbReference type="ARBA" id="ARBA00022692"/>
    </source>
</evidence>
<dbReference type="GO" id="GO:0016874">
    <property type="term" value="F:ligase activity"/>
    <property type="evidence" value="ECO:0007669"/>
    <property type="project" value="UniProtKB-KW"/>
</dbReference>
<proteinExistence type="predicted"/>
<evidence type="ECO:0000256" key="4">
    <source>
        <dbReference type="ARBA" id="ARBA00023136"/>
    </source>
</evidence>
<dbReference type="PANTHER" id="PTHR37422:SF17">
    <property type="entry name" value="O-ANTIGEN LIGASE"/>
    <property type="match status" value="1"/>
</dbReference>
<keyword evidence="8" id="KW-1185">Reference proteome</keyword>
<feature type="transmembrane region" description="Helical" evidence="5">
    <location>
        <begin position="176"/>
        <end position="193"/>
    </location>
</feature>
<dbReference type="Proteomes" id="UP000320055">
    <property type="component" value="Unassembled WGS sequence"/>
</dbReference>
<keyword evidence="7" id="KW-0436">Ligase</keyword>
<keyword evidence="2 5" id="KW-0812">Transmembrane</keyword>
<organism evidence="7 8">
    <name type="scientific">Hyella patelloides LEGE 07179</name>
    <dbReference type="NCBI Taxonomy" id="945734"/>
    <lineage>
        <taxon>Bacteria</taxon>
        <taxon>Bacillati</taxon>
        <taxon>Cyanobacteriota</taxon>
        <taxon>Cyanophyceae</taxon>
        <taxon>Pleurocapsales</taxon>
        <taxon>Hyellaceae</taxon>
        <taxon>Hyella</taxon>
    </lineage>
</organism>
<evidence type="ECO:0000313" key="7">
    <source>
        <dbReference type="EMBL" id="VEP14360.1"/>
    </source>
</evidence>
<name>A0A563VSD1_9CYAN</name>
<dbReference type="GO" id="GO:0016020">
    <property type="term" value="C:membrane"/>
    <property type="evidence" value="ECO:0007669"/>
    <property type="project" value="UniProtKB-SubCell"/>
</dbReference>
<dbReference type="OrthoDB" id="4391260at2"/>
<feature type="transmembrane region" description="Helical" evidence="5">
    <location>
        <begin position="135"/>
        <end position="156"/>
    </location>
</feature>
<dbReference type="InterPro" id="IPR051533">
    <property type="entry name" value="WaaL-like"/>
</dbReference>
<feature type="transmembrane region" description="Helical" evidence="5">
    <location>
        <begin position="12"/>
        <end position="32"/>
    </location>
</feature>
<gene>
    <name evidence="7" type="ORF">H1P_260011</name>
</gene>
<dbReference type="Pfam" id="PF04932">
    <property type="entry name" value="Wzy_C"/>
    <property type="match status" value="1"/>
</dbReference>
<keyword evidence="4 5" id="KW-0472">Membrane</keyword>
<feature type="transmembrane region" description="Helical" evidence="5">
    <location>
        <begin position="105"/>
        <end position="123"/>
    </location>
</feature>
<feature type="domain" description="O-antigen ligase-related" evidence="6">
    <location>
        <begin position="205"/>
        <end position="351"/>
    </location>
</feature>
<dbReference type="AlphaFoldDB" id="A0A563VSD1"/>
<dbReference type="EMBL" id="CAACVJ010000179">
    <property type="protein sequence ID" value="VEP14360.1"/>
    <property type="molecule type" value="Genomic_DNA"/>
</dbReference>
<feature type="transmembrane region" description="Helical" evidence="5">
    <location>
        <begin position="395"/>
        <end position="414"/>
    </location>
</feature>
<comment type="subcellular location">
    <subcellularLocation>
        <location evidence="1">Membrane</location>
        <topology evidence="1">Multi-pass membrane protein</topology>
    </subcellularLocation>
</comment>
<dbReference type="RefSeq" id="WP_144864921.1">
    <property type="nucleotide sequence ID" value="NZ_LR213786.1"/>
</dbReference>
<feature type="transmembrane region" description="Helical" evidence="5">
    <location>
        <begin position="370"/>
        <end position="389"/>
    </location>
</feature>
<reference evidence="7 8" key="1">
    <citation type="submission" date="2019-01" db="EMBL/GenBank/DDBJ databases">
        <authorList>
            <person name="Brito A."/>
        </authorList>
    </citation>
    <scope>NUCLEOTIDE SEQUENCE [LARGE SCALE GENOMIC DNA]</scope>
    <source>
        <strain evidence="7">1</strain>
    </source>
</reference>
<feature type="transmembrane region" description="Helical" evidence="5">
    <location>
        <begin position="82"/>
        <end position="99"/>
    </location>
</feature>
<evidence type="ECO:0000256" key="1">
    <source>
        <dbReference type="ARBA" id="ARBA00004141"/>
    </source>
</evidence>
<feature type="transmembrane region" description="Helical" evidence="5">
    <location>
        <begin position="52"/>
        <end position="70"/>
    </location>
</feature>
<evidence type="ECO:0000256" key="3">
    <source>
        <dbReference type="ARBA" id="ARBA00022989"/>
    </source>
</evidence>
<accession>A0A563VSD1</accession>
<evidence type="ECO:0000256" key="5">
    <source>
        <dbReference type="SAM" id="Phobius"/>
    </source>
</evidence>
<feature type="transmembrane region" description="Helical" evidence="5">
    <location>
        <begin position="245"/>
        <end position="264"/>
    </location>
</feature>
<protein>
    <submittedName>
        <fullName evidence="7">Lipid A core-O-antigen ligase-like enyme</fullName>
    </submittedName>
</protein>
<sequence>MLNTPSSLFKNFEAIFVRLSLFHMSSALFPLILSGGASEGDGVDINTVDLSLIAKINLLIYFVACVLLVLRWKKVLIFASKNIFFWPFVIFASFSYFWSSMPDDTFRGVVYGLGTTAFGIYFASRYNLKEQLNHLAWTLGSILGLSTLFAIAIPHYGIMAGVHEGAVRGIYTHKNVFSPIIVLSVVVFFLQAIDAQEKKWLQWGLFVLSIAFGIMSRSSTALGLMVVMLFLCLSYRVFRWRYEILVSAILLILIVGSGGLLWFVEFGGAELLFDTLGKDATLSSRTEIWAYVWDSIQLKPLLGYGLNGYWHGLDGPSAYVQRAMRVRVHYAHNGFLDICVNFGFIGFTLFIANLLLVISKSLSLLRKSNAVAGFWPLLWLTYLILTNLTEGSLSSLNTMTWALYTTVSFSLAAIRENKREINFQRASI</sequence>